<reference evidence="2 3" key="1">
    <citation type="submission" date="2019-02" db="EMBL/GenBank/DDBJ databases">
        <title>Deep-cultivation of Planctomycetes and their phenomic and genomic characterization uncovers novel biology.</title>
        <authorList>
            <person name="Wiegand S."/>
            <person name="Jogler M."/>
            <person name="Boedeker C."/>
            <person name="Pinto D."/>
            <person name="Vollmers J."/>
            <person name="Rivas-Marin E."/>
            <person name="Kohn T."/>
            <person name="Peeters S.H."/>
            <person name="Heuer A."/>
            <person name="Rast P."/>
            <person name="Oberbeckmann S."/>
            <person name="Bunk B."/>
            <person name="Jeske O."/>
            <person name="Meyerdierks A."/>
            <person name="Storesund J.E."/>
            <person name="Kallscheuer N."/>
            <person name="Luecker S."/>
            <person name="Lage O.M."/>
            <person name="Pohl T."/>
            <person name="Merkel B.J."/>
            <person name="Hornburger P."/>
            <person name="Mueller R.-W."/>
            <person name="Bruemmer F."/>
            <person name="Labrenz M."/>
            <person name="Spormann A.M."/>
            <person name="Op Den Camp H."/>
            <person name="Overmann J."/>
            <person name="Amann R."/>
            <person name="Jetten M.S.M."/>
            <person name="Mascher T."/>
            <person name="Medema M.H."/>
            <person name="Devos D.P."/>
            <person name="Kaster A.-K."/>
            <person name="Ovreas L."/>
            <person name="Rohde M."/>
            <person name="Galperin M.Y."/>
            <person name="Jogler C."/>
        </authorList>
    </citation>
    <scope>NUCLEOTIDE SEQUENCE [LARGE SCALE GENOMIC DNA]</scope>
    <source>
        <strain evidence="2 3">Pla100</strain>
    </source>
</reference>
<sequence>MAGKLRDECTKWLCERVSLWRLSCRETFSSLPFPRRGTLFIDKGTLICSSGRKIEGRKIGADHLLASNLPASEPMTQQTNQSTEIAH</sequence>
<protein>
    <submittedName>
        <fullName evidence="2">Uncharacterized protein</fullName>
    </submittedName>
</protein>
<name>A0A5C6AHZ0_9BACT</name>
<gene>
    <name evidence="2" type="ORF">Pla100_19510</name>
</gene>
<keyword evidence="3" id="KW-1185">Reference proteome</keyword>
<organism evidence="2 3">
    <name type="scientific">Neorhodopirellula pilleata</name>
    <dbReference type="NCBI Taxonomy" id="2714738"/>
    <lineage>
        <taxon>Bacteria</taxon>
        <taxon>Pseudomonadati</taxon>
        <taxon>Planctomycetota</taxon>
        <taxon>Planctomycetia</taxon>
        <taxon>Pirellulales</taxon>
        <taxon>Pirellulaceae</taxon>
        <taxon>Neorhodopirellula</taxon>
    </lineage>
</organism>
<dbReference type="Proteomes" id="UP000316213">
    <property type="component" value="Unassembled WGS sequence"/>
</dbReference>
<comment type="caution">
    <text evidence="2">The sequence shown here is derived from an EMBL/GenBank/DDBJ whole genome shotgun (WGS) entry which is preliminary data.</text>
</comment>
<evidence type="ECO:0000313" key="2">
    <source>
        <dbReference type="EMBL" id="TWT98785.1"/>
    </source>
</evidence>
<dbReference type="EMBL" id="SJPM01000003">
    <property type="protein sequence ID" value="TWT98785.1"/>
    <property type="molecule type" value="Genomic_DNA"/>
</dbReference>
<feature type="region of interest" description="Disordered" evidence="1">
    <location>
        <begin position="68"/>
        <end position="87"/>
    </location>
</feature>
<evidence type="ECO:0000313" key="3">
    <source>
        <dbReference type="Proteomes" id="UP000316213"/>
    </source>
</evidence>
<proteinExistence type="predicted"/>
<accession>A0A5C6AHZ0</accession>
<evidence type="ECO:0000256" key="1">
    <source>
        <dbReference type="SAM" id="MobiDB-lite"/>
    </source>
</evidence>
<feature type="compositionally biased region" description="Polar residues" evidence="1">
    <location>
        <begin position="74"/>
        <end position="87"/>
    </location>
</feature>
<dbReference type="AlphaFoldDB" id="A0A5C6AHZ0"/>